<reference evidence="13" key="2">
    <citation type="submission" date="2019-01" db="EMBL/GenBank/DDBJ databases">
        <title>Genome sequence of Desulfonema ishimotonii strain Tokyo 01.</title>
        <authorList>
            <person name="Fukui M."/>
        </authorList>
    </citation>
    <scope>NUCLEOTIDE SEQUENCE [LARGE SCALE GENOMIC DNA]</scope>
    <source>
        <strain evidence="13">Tokyo 01</strain>
    </source>
</reference>
<dbReference type="PIRSF" id="PIRSF006256">
    <property type="entry name" value="CMPcnvr_hdrg_mat"/>
    <property type="match status" value="1"/>
</dbReference>
<evidence type="ECO:0000256" key="8">
    <source>
        <dbReference type="PIRNR" id="PIRNR006256"/>
    </source>
</evidence>
<comment type="pathway">
    <text evidence="1">Protein modification; [NiFe] hydrogenase maturation.</text>
</comment>
<dbReference type="Gene3D" id="3.30.110.120">
    <property type="match status" value="1"/>
</dbReference>
<dbReference type="InterPro" id="IPR004421">
    <property type="entry name" value="Carbamoyltransferase_HypF"/>
</dbReference>
<keyword evidence="6" id="KW-0862">Zinc</keyword>
<dbReference type="InterPro" id="IPR041440">
    <property type="entry name" value="HypF_C"/>
</dbReference>
<name>A0A401FW52_9BACT</name>
<keyword evidence="3" id="KW-0436">Ligase</keyword>
<dbReference type="Pfam" id="PF01300">
    <property type="entry name" value="Sua5_yciO_yrdC"/>
    <property type="match status" value="1"/>
</dbReference>
<dbReference type="GO" id="GO:0016874">
    <property type="term" value="F:ligase activity"/>
    <property type="evidence" value="ECO:0007669"/>
    <property type="project" value="UniProtKB-UniRule"/>
</dbReference>
<dbReference type="GO" id="GO:0051604">
    <property type="term" value="P:protein maturation"/>
    <property type="evidence" value="ECO:0007669"/>
    <property type="project" value="TreeGrafter"/>
</dbReference>
<evidence type="ECO:0000256" key="3">
    <source>
        <dbReference type="ARBA" id="ARBA00022598"/>
    </source>
</evidence>
<dbReference type="Gene3D" id="3.90.870.50">
    <property type="match status" value="1"/>
</dbReference>
<organism evidence="12 13">
    <name type="scientific">Desulfonema ishimotonii</name>
    <dbReference type="NCBI Taxonomy" id="45657"/>
    <lineage>
        <taxon>Bacteria</taxon>
        <taxon>Pseudomonadati</taxon>
        <taxon>Thermodesulfobacteriota</taxon>
        <taxon>Desulfobacteria</taxon>
        <taxon>Desulfobacterales</taxon>
        <taxon>Desulfococcaceae</taxon>
        <taxon>Desulfonema</taxon>
    </lineage>
</organism>
<dbReference type="GO" id="GO:0003998">
    <property type="term" value="F:acylphosphatase activity"/>
    <property type="evidence" value="ECO:0007669"/>
    <property type="project" value="UniProtKB-EC"/>
</dbReference>
<evidence type="ECO:0000259" key="11">
    <source>
        <dbReference type="PROSITE" id="PS51163"/>
    </source>
</evidence>
<evidence type="ECO:0000256" key="1">
    <source>
        <dbReference type="ARBA" id="ARBA00004711"/>
    </source>
</evidence>
<dbReference type="EC" id="6.2.-.-" evidence="8"/>
<keyword evidence="9" id="KW-0378">Hydrolase</keyword>
<dbReference type="InterPro" id="IPR011125">
    <property type="entry name" value="Znf_HypF"/>
</dbReference>
<keyword evidence="5" id="KW-0863">Zinc-finger</keyword>
<gene>
    <name evidence="12" type="ORF">DENIS_2139</name>
</gene>
<evidence type="ECO:0000256" key="2">
    <source>
        <dbReference type="ARBA" id="ARBA00008097"/>
    </source>
</evidence>
<dbReference type="NCBIfam" id="TIGR00143">
    <property type="entry name" value="hypF"/>
    <property type="match status" value="1"/>
</dbReference>
<dbReference type="UniPathway" id="UPA00335"/>
<dbReference type="AlphaFoldDB" id="A0A401FW52"/>
<dbReference type="InterPro" id="IPR036046">
    <property type="entry name" value="Acylphosphatase-like_dom_sf"/>
</dbReference>
<dbReference type="PROSITE" id="PS51163">
    <property type="entry name" value="YRDC"/>
    <property type="match status" value="1"/>
</dbReference>
<dbReference type="FunFam" id="3.30.420.40:FF:000124">
    <property type="entry name" value="Carbamoyltransferase HypF"/>
    <property type="match status" value="1"/>
</dbReference>
<evidence type="ECO:0000256" key="9">
    <source>
        <dbReference type="PROSITE-ProRule" id="PRU00520"/>
    </source>
</evidence>
<feature type="active site" evidence="9">
    <location>
        <position position="21"/>
    </location>
</feature>
<dbReference type="SUPFAM" id="SSF55821">
    <property type="entry name" value="YrdC/RibB"/>
    <property type="match status" value="1"/>
</dbReference>
<comment type="caution">
    <text evidence="12">The sequence shown here is derived from an EMBL/GenBank/DDBJ whole genome shotgun (WGS) entry which is preliminary data.</text>
</comment>
<evidence type="ECO:0000256" key="6">
    <source>
        <dbReference type="ARBA" id="ARBA00022833"/>
    </source>
</evidence>
<comment type="catalytic activity">
    <reaction evidence="9">
        <text>an acyl phosphate + H2O = a carboxylate + phosphate + H(+)</text>
        <dbReference type="Rhea" id="RHEA:14965"/>
        <dbReference type="ChEBI" id="CHEBI:15377"/>
        <dbReference type="ChEBI" id="CHEBI:15378"/>
        <dbReference type="ChEBI" id="CHEBI:29067"/>
        <dbReference type="ChEBI" id="CHEBI:43474"/>
        <dbReference type="ChEBI" id="CHEBI:59918"/>
        <dbReference type="EC" id="3.6.1.7"/>
    </reaction>
</comment>
<feature type="active site" evidence="9">
    <location>
        <position position="39"/>
    </location>
</feature>
<dbReference type="GO" id="GO:0008270">
    <property type="term" value="F:zinc ion binding"/>
    <property type="evidence" value="ECO:0007669"/>
    <property type="project" value="UniProtKB-KW"/>
</dbReference>
<dbReference type="Pfam" id="PF17788">
    <property type="entry name" value="HypF_C"/>
    <property type="match status" value="1"/>
</dbReference>
<feature type="domain" description="YrdC-like" evidence="11">
    <location>
        <begin position="202"/>
        <end position="392"/>
    </location>
</feature>
<dbReference type="PROSITE" id="PS00150">
    <property type="entry name" value="ACYLPHOSPHATASE_1"/>
    <property type="match status" value="1"/>
</dbReference>
<dbReference type="InterPro" id="IPR001792">
    <property type="entry name" value="Acylphosphatase-like_dom"/>
</dbReference>
<comment type="catalytic activity">
    <reaction evidence="7">
        <text>C-terminal L-cysteinyl-[HypE protein] + carbamoyl phosphate + ATP + H2O = C-terminal S-carboxamide-L-cysteinyl-[HypE protein] + AMP + phosphate + diphosphate + H(+)</text>
        <dbReference type="Rhea" id="RHEA:55636"/>
        <dbReference type="Rhea" id="RHEA-COMP:14247"/>
        <dbReference type="Rhea" id="RHEA-COMP:14392"/>
        <dbReference type="ChEBI" id="CHEBI:15377"/>
        <dbReference type="ChEBI" id="CHEBI:15378"/>
        <dbReference type="ChEBI" id="CHEBI:30616"/>
        <dbReference type="ChEBI" id="CHEBI:33019"/>
        <dbReference type="ChEBI" id="CHEBI:43474"/>
        <dbReference type="ChEBI" id="CHEBI:58228"/>
        <dbReference type="ChEBI" id="CHEBI:76913"/>
        <dbReference type="ChEBI" id="CHEBI:139126"/>
        <dbReference type="ChEBI" id="CHEBI:456215"/>
    </reaction>
</comment>
<evidence type="ECO:0000313" key="13">
    <source>
        <dbReference type="Proteomes" id="UP000288096"/>
    </source>
</evidence>
<dbReference type="OrthoDB" id="9808093at2"/>
<keyword evidence="13" id="KW-1185">Reference proteome</keyword>
<dbReference type="EMBL" id="BEXT01000001">
    <property type="protein sequence ID" value="GBC61179.1"/>
    <property type="molecule type" value="Genomic_DNA"/>
</dbReference>
<keyword evidence="4" id="KW-0479">Metal-binding</keyword>
<evidence type="ECO:0000256" key="7">
    <source>
        <dbReference type="ARBA" id="ARBA00048220"/>
    </source>
</evidence>
<proteinExistence type="inferred from homology"/>
<dbReference type="InterPro" id="IPR017968">
    <property type="entry name" value="Acylphosphatase_CS"/>
</dbReference>
<dbReference type="Proteomes" id="UP000288096">
    <property type="component" value="Unassembled WGS sequence"/>
</dbReference>
<feature type="domain" description="Acylphosphatase-like" evidence="10">
    <location>
        <begin position="6"/>
        <end position="92"/>
    </location>
</feature>
<reference evidence="13" key="1">
    <citation type="submission" date="2017-11" db="EMBL/GenBank/DDBJ databases">
        <authorList>
            <person name="Watanabe M."/>
            <person name="Kojima H."/>
        </authorList>
    </citation>
    <scope>NUCLEOTIDE SEQUENCE [LARGE SCALE GENOMIC DNA]</scope>
    <source>
        <strain evidence="13">Tokyo 01</strain>
    </source>
</reference>
<dbReference type="RefSeq" id="WP_124328499.1">
    <property type="nucleotide sequence ID" value="NZ_BEXT01000001.1"/>
</dbReference>
<keyword evidence="12" id="KW-0808">Transferase</keyword>
<dbReference type="InterPro" id="IPR051060">
    <property type="entry name" value="Carbamoyltrans_HypF-like"/>
</dbReference>
<dbReference type="PANTHER" id="PTHR42959">
    <property type="entry name" value="CARBAMOYLTRANSFERASE"/>
    <property type="match status" value="1"/>
</dbReference>
<dbReference type="Gene3D" id="3.30.420.40">
    <property type="match status" value="1"/>
</dbReference>
<protein>
    <recommendedName>
        <fullName evidence="8">Carbamoyltransferase</fullName>
        <ecNumber evidence="8">6.2.-.-</ecNumber>
    </recommendedName>
</protein>
<dbReference type="Pfam" id="PF07503">
    <property type="entry name" value="zf-HYPF"/>
    <property type="match status" value="2"/>
</dbReference>
<evidence type="ECO:0000313" key="12">
    <source>
        <dbReference type="EMBL" id="GBC61179.1"/>
    </source>
</evidence>
<dbReference type="SUPFAM" id="SSF54975">
    <property type="entry name" value="Acylphosphatase/BLUF domain-like"/>
    <property type="match status" value="1"/>
</dbReference>
<dbReference type="PANTHER" id="PTHR42959:SF1">
    <property type="entry name" value="CARBAMOYLTRANSFERASE HYPF"/>
    <property type="match status" value="1"/>
</dbReference>
<evidence type="ECO:0000259" key="10">
    <source>
        <dbReference type="PROSITE" id="PS51160"/>
    </source>
</evidence>
<dbReference type="InterPro" id="IPR055128">
    <property type="entry name" value="HypF_C_2"/>
</dbReference>
<dbReference type="InterPro" id="IPR017945">
    <property type="entry name" value="DHBP_synth_RibB-like_a/b_dom"/>
</dbReference>
<dbReference type="Pfam" id="PF00708">
    <property type="entry name" value="Acylphosphatase"/>
    <property type="match status" value="1"/>
</dbReference>
<evidence type="ECO:0000256" key="5">
    <source>
        <dbReference type="ARBA" id="ARBA00022771"/>
    </source>
</evidence>
<evidence type="ECO:0000256" key="4">
    <source>
        <dbReference type="ARBA" id="ARBA00022723"/>
    </source>
</evidence>
<dbReference type="PROSITE" id="PS51160">
    <property type="entry name" value="ACYLPHOSPHATASE_3"/>
    <property type="match status" value="1"/>
</dbReference>
<dbReference type="Pfam" id="PF22521">
    <property type="entry name" value="HypF_C_2"/>
    <property type="match status" value="1"/>
</dbReference>
<dbReference type="GO" id="GO:0016743">
    <property type="term" value="F:carboxyl- or carbamoyltransferase activity"/>
    <property type="evidence" value="ECO:0007669"/>
    <property type="project" value="UniProtKB-UniRule"/>
</dbReference>
<sequence length="759" mass="82981">MNHVIAKSLAVSGIVQGVGFRPFIWQLAQEYRVRGDVANTPAGVLIHAEGAAESVAAFCRDIETRKPPLAHITGISARPESPAGAETFSIVPSEKGADTSALISPDVSVCEDCLREMCDPSDRRYRYPFINCTHCGPRYTIIDDIPYDRPGTSMRHFTMCPACQSEYDNPADRRFHAQPNACPVCGPHVTLCDNARCPVPADDPVQKTVELLRDGHIVAVKGIGGFHLAADAENSDAVRRLRERKHREEKPFALMALDLEQIRRFARPTPEEVQLLTVCQRPIVLLRKRTPNSVAEAVSPRNRCFGVMLPYTPLHYLLLGAGADQPNFTALVMTSGNMSEAPIAIDNDDAFDRLAPIADFFLIHNREICLRSDDSIVRYAGGDMRPIRRSRGYAPMPVFLRKPVPQILACGGGLKSTVCLTKGRNAFLSQHIGDMENLETFDFFRQTVDRLRRILSIRPEIVAHDLHPDYMSTQYALEQADVKTVAVQHHHAHIVSVMAEHQLDGPLIGLAFDGTGCGTDGAIWGGEVLIAEPGTFTRAAHLGYVPMPGGSAAIREPWRMGLACLYETFGDSLPDLPMLREIGEERAGVMLAMIRNQVNTPRTSSMGRLFDGIAAILGLRSQVAFEGQAAMDLEMVAGEGTRGGYEYERTPGDIVVLPVRPIVRGVVADMGKGLSPSVISMKFHNTLIRLFSELCRDLRGAAGLNRVVLSGGVFQNAILLTGLMHALEKKNFKVFANTQVPANDGGISLGQALVAAERS</sequence>
<comment type="similarity">
    <text evidence="2 8">Belongs to the carbamoyltransferase HypF family.</text>
</comment>
<dbReference type="Gene3D" id="3.30.420.360">
    <property type="match status" value="1"/>
</dbReference>
<accession>A0A401FW52</accession>
<dbReference type="GO" id="GO:0003725">
    <property type="term" value="F:double-stranded RNA binding"/>
    <property type="evidence" value="ECO:0007669"/>
    <property type="project" value="InterPro"/>
</dbReference>
<dbReference type="InterPro" id="IPR006070">
    <property type="entry name" value="Sua5-like_dom"/>
</dbReference>